<evidence type="ECO:0000313" key="4">
    <source>
        <dbReference type="WBParaSite" id="GPUH_0001742101-mRNA-1"/>
    </source>
</evidence>
<organism evidence="4">
    <name type="scientific">Gongylonema pulchrum</name>
    <dbReference type="NCBI Taxonomy" id="637853"/>
    <lineage>
        <taxon>Eukaryota</taxon>
        <taxon>Metazoa</taxon>
        <taxon>Ecdysozoa</taxon>
        <taxon>Nematoda</taxon>
        <taxon>Chromadorea</taxon>
        <taxon>Rhabditida</taxon>
        <taxon>Spirurina</taxon>
        <taxon>Spiruromorpha</taxon>
        <taxon>Spiruroidea</taxon>
        <taxon>Gongylonematidae</taxon>
        <taxon>Gongylonema</taxon>
    </lineage>
</organism>
<gene>
    <name evidence="2" type="ORF">GPUH_LOCUS17399</name>
</gene>
<dbReference type="AlphaFoldDB" id="A0A183E8V8"/>
<feature type="compositionally biased region" description="Basic and acidic residues" evidence="1">
    <location>
        <begin position="48"/>
        <end position="66"/>
    </location>
</feature>
<name>A0A183E8V8_9BILA</name>
<reference evidence="2 3" key="2">
    <citation type="submission" date="2018-11" db="EMBL/GenBank/DDBJ databases">
        <authorList>
            <consortium name="Pathogen Informatics"/>
        </authorList>
    </citation>
    <scope>NUCLEOTIDE SEQUENCE [LARGE SCALE GENOMIC DNA]</scope>
</reference>
<dbReference type="Proteomes" id="UP000271098">
    <property type="component" value="Unassembled WGS sequence"/>
</dbReference>
<dbReference type="WBParaSite" id="GPUH_0001742101-mRNA-1">
    <property type="protein sequence ID" value="GPUH_0001742101-mRNA-1"/>
    <property type="gene ID" value="GPUH_0001742101"/>
</dbReference>
<evidence type="ECO:0000313" key="3">
    <source>
        <dbReference type="Proteomes" id="UP000271098"/>
    </source>
</evidence>
<proteinExistence type="predicted"/>
<evidence type="ECO:0000256" key="1">
    <source>
        <dbReference type="SAM" id="MobiDB-lite"/>
    </source>
</evidence>
<keyword evidence="3" id="KW-1185">Reference proteome</keyword>
<reference evidence="4" key="1">
    <citation type="submission" date="2016-06" db="UniProtKB">
        <authorList>
            <consortium name="WormBaseParasite"/>
        </authorList>
    </citation>
    <scope>IDENTIFICATION</scope>
</reference>
<accession>A0A183E8V8</accession>
<sequence>MKLLIRSSGRQTVPAVGGGECPDAALEAGIGDRMQGEMTGARQVSEAKTADSSKEENKPTPHYEEK</sequence>
<dbReference type="EMBL" id="UYRT01085120">
    <property type="protein sequence ID" value="VDN29725.1"/>
    <property type="molecule type" value="Genomic_DNA"/>
</dbReference>
<evidence type="ECO:0000313" key="2">
    <source>
        <dbReference type="EMBL" id="VDN29725.1"/>
    </source>
</evidence>
<feature type="region of interest" description="Disordered" evidence="1">
    <location>
        <begin position="33"/>
        <end position="66"/>
    </location>
</feature>
<protein>
    <submittedName>
        <fullName evidence="2 4">Uncharacterized protein</fullName>
    </submittedName>
</protein>